<organism evidence="1 2">
    <name type="scientific">Liparis tanakae</name>
    <name type="common">Tanaka's snailfish</name>
    <dbReference type="NCBI Taxonomy" id="230148"/>
    <lineage>
        <taxon>Eukaryota</taxon>
        <taxon>Metazoa</taxon>
        <taxon>Chordata</taxon>
        <taxon>Craniata</taxon>
        <taxon>Vertebrata</taxon>
        <taxon>Euteleostomi</taxon>
        <taxon>Actinopterygii</taxon>
        <taxon>Neopterygii</taxon>
        <taxon>Teleostei</taxon>
        <taxon>Neoteleostei</taxon>
        <taxon>Acanthomorphata</taxon>
        <taxon>Eupercaria</taxon>
        <taxon>Perciformes</taxon>
        <taxon>Cottioidei</taxon>
        <taxon>Cottales</taxon>
        <taxon>Liparidae</taxon>
        <taxon>Liparis</taxon>
    </lineage>
</organism>
<keyword evidence="2" id="KW-1185">Reference proteome</keyword>
<sequence length="102" mass="11395">MWKFVELKRNSGAALAGPPPHRTNRYLTIYPESIGERVLQPPGDLLLTLGLVEVRLAVFSVSLRFKPVPPSHVVFYFRTSHGDITLNLAEDKHSNTRSASLV</sequence>
<evidence type="ECO:0000313" key="1">
    <source>
        <dbReference type="EMBL" id="TNN47821.1"/>
    </source>
</evidence>
<accession>A0A4Z2G3D8</accession>
<protein>
    <submittedName>
        <fullName evidence="1">Uncharacterized protein</fullName>
    </submittedName>
</protein>
<dbReference type="EMBL" id="SRLO01000723">
    <property type="protein sequence ID" value="TNN47821.1"/>
    <property type="molecule type" value="Genomic_DNA"/>
</dbReference>
<evidence type="ECO:0000313" key="2">
    <source>
        <dbReference type="Proteomes" id="UP000314294"/>
    </source>
</evidence>
<dbReference type="AlphaFoldDB" id="A0A4Z2G3D8"/>
<reference evidence="1 2" key="1">
    <citation type="submission" date="2019-03" db="EMBL/GenBank/DDBJ databases">
        <title>First draft genome of Liparis tanakae, snailfish: a comprehensive survey of snailfish specific genes.</title>
        <authorList>
            <person name="Kim W."/>
            <person name="Song I."/>
            <person name="Jeong J.-H."/>
            <person name="Kim D."/>
            <person name="Kim S."/>
            <person name="Ryu S."/>
            <person name="Song J.Y."/>
            <person name="Lee S.K."/>
        </authorList>
    </citation>
    <scope>NUCLEOTIDE SEQUENCE [LARGE SCALE GENOMIC DNA]</scope>
    <source>
        <tissue evidence="1">Muscle</tissue>
    </source>
</reference>
<name>A0A4Z2G3D8_9TELE</name>
<comment type="caution">
    <text evidence="1">The sequence shown here is derived from an EMBL/GenBank/DDBJ whole genome shotgun (WGS) entry which is preliminary data.</text>
</comment>
<proteinExistence type="predicted"/>
<gene>
    <name evidence="1" type="ORF">EYF80_041964</name>
</gene>
<dbReference type="Proteomes" id="UP000314294">
    <property type="component" value="Unassembled WGS sequence"/>
</dbReference>